<dbReference type="AlphaFoldDB" id="A0A6P1TMM4"/>
<proteinExistence type="predicted"/>
<reference evidence="2 3" key="1">
    <citation type="submission" date="2020-01" db="EMBL/GenBank/DDBJ databases">
        <title>Genome analysis of Anaerocolumna sp. CBA3638.</title>
        <authorList>
            <person name="Kim J."/>
            <person name="Roh S.W."/>
        </authorList>
    </citation>
    <scope>NUCLEOTIDE SEQUENCE [LARGE SCALE GENOMIC DNA]</scope>
    <source>
        <strain evidence="2 3">CBA3638</strain>
    </source>
</reference>
<keyword evidence="1" id="KW-0472">Membrane</keyword>
<dbReference type="EMBL" id="CP048000">
    <property type="protein sequence ID" value="QHQ61106.1"/>
    <property type="molecule type" value="Genomic_DNA"/>
</dbReference>
<keyword evidence="1" id="KW-0812">Transmembrane</keyword>
<evidence type="ECO:0000313" key="3">
    <source>
        <dbReference type="Proteomes" id="UP000464314"/>
    </source>
</evidence>
<dbReference type="KEGG" id="anr:Ana3638_10285"/>
<evidence type="ECO:0000313" key="2">
    <source>
        <dbReference type="EMBL" id="QHQ61106.1"/>
    </source>
</evidence>
<sequence>MLICPVCKNEYQEGYKTCSDCKCDLIEIPDVIAEKSKPVKAGMLIPFLLGLLIILCSPIISYQFTADFFIPDGNGIFDPAQFIWMLNAFHYSLLLVGSIICLPPILYWFKNRNSQ</sequence>
<name>A0A6P1TMM4_9FIRM</name>
<protein>
    <submittedName>
        <fullName evidence="2">Uncharacterized protein</fullName>
    </submittedName>
</protein>
<keyword evidence="1" id="KW-1133">Transmembrane helix</keyword>
<feature type="transmembrane region" description="Helical" evidence="1">
    <location>
        <begin position="44"/>
        <end position="64"/>
    </location>
</feature>
<organism evidence="2 3">
    <name type="scientific">Anaerocolumna sedimenticola</name>
    <dbReference type="NCBI Taxonomy" id="2696063"/>
    <lineage>
        <taxon>Bacteria</taxon>
        <taxon>Bacillati</taxon>
        <taxon>Bacillota</taxon>
        <taxon>Clostridia</taxon>
        <taxon>Lachnospirales</taxon>
        <taxon>Lachnospiraceae</taxon>
        <taxon>Anaerocolumna</taxon>
    </lineage>
</organism>
<dbReference type="Proteomes" id="UP000464314">
    <property type="component" value="Chromosome"/>
</dbReference>
<keyword evidence="3" id="KW-1185">Reference proteome</keyword>
<feature type="transmembrane region" description="Helical" evidence="1">
    <location>
        <begin position="84"/>
        <end position="109"/>
    </location>
</feature>
<gene>
    <name evidence="2" type="ORF">Ana3638_10285</name>
</gene>
<accession>A0A6P1TMM4</accession>
<dbReference type="RefSeq" id="WP_161837933.1">
    <property type="nucleotide sequence ID" value="NZ_CP048000.1"/>
</dbReference>
<evidence type="ECO:0000256" key="1">
    <source>
        <dbReference type="SAM" id="Phobius"/>
    </source>
</evidence>